<name>A0A8S5SCB6_9CAUD</name>
<organism evidence="1">
    <name type="scientific">Siphoviridae sp. ctqBc4</name>
    <dbReference type="NCBI Taxonomy" id="2827945"/>
    <lineage>
        <taxon>Viruses</taxon>
        <taxon>Duplodnaviria</taxon>
        <taxon>Heunggongvirae</taxon>
        <taxon>Uroviricota</taxon>
        <taxon>Caudoviricetes</taxon>
    </lineage>
</organism>
<proteinExistence type="predicted"/>
<reference evidence="1" key="1">
    <citation type="journal article" date="2021" name="Proc. Natl. Acad. Sci. U.S.A.">
        <title>A Catalog of Tens of Thousands of Viruses from Human Metagenomes Reveals Hidden Associations with Chronic Diseases.</title>
        <authorList>
            <person name="Tisza M.J."/>
            <person name="Buck C.B."/>
        </authorList>
    </citation>
    <scope>NUCLEOTIDE SEQUENCE</scope>
    <source>
        <strain evidence="1">CtqBc4</strain>
    </source>
</reference>
<accession>A0A8S5SCB6</accession>
<sequence>METKTLEQYFLAEMEALKAENEALRKKAGAMDEDMAHGVGTATPERIHLVMYDVDRQRLARLVRLKTEEAGSFDEWADGLTDDRLVAWALSNCAVTASRTVSDYVVEVCCRRLAVVAPAGGHDTGEVADLDAPFGWGNWVEAADDLNGVVAEMVAYEASRC</sequence>
<dbReference type="EMBL" id="BK032570">
    <property type="protein sequence ID" value="DAF48585.1"/>
    <property type="molecule type" value="Genomic_DNA"/>
</dbReference>
<evidence type="ECO:0000313" key="1">
    <source>
        <dbReference type="EMBL" id="DAF48585.1"/>
    </source>
</evidence>
<protein>
    <submittedName>
        <fullName evidence="1">Uncharacterized protein</fullName>
    </submittedName>
</protein>